<evidence type="ECO:0000256" key="4">
    <source>
        <dbReference type="ARBA" id="ARBA00022527"/>
    </source>
</evidence>
<dbReference type="InterPro" id="IPR013210">
    <property type="entry name" value="LRR_N_plant-typ"/>
</dbReference>
<comment type="catalytic activity">
    <reaction evidence="19">
        <text>L-seryl-[protein] + ATP = O-phospho-L-seryl-[protein] + ADP + H(+)</text>
        <dbReference type="Rhea" id="RHEA:17989"/>
        <dbReference type="Rhea" id="RHEA-COMP:9863"/>
        <dbReference type="Rhea" id="RHEA-COMP:11604"/>
        <dbReference type="ChEBI" id="CHEBI:15378"/>
        <dbReference type="ChEBI" id="CHEBI:29999"/>
        <dbReference type="ChEBI" id="CHEBI:30616"/>
        <dbReference type="ChEBI" id="CHEBI:83421"/>
        <dbReference type="ChEBI" id="CHEBI:456216"/>
        <dbReference type="EC" id="2.7.11.1"/>
    </reaction>
</comment>
<evidence type="ECO:0000256" key="19">
    <source>
        <dbReference type="ARBA" id="ARBA00048679"/>
    </source>
</evidence>
<dbReference type="InterPro" id="IPR001611">
    <property type="entry name" value="Leu-rich_rpt"/>
</dbReference>
<comment type="catalytic activity">
    <reaction evidence="18">
        <text>L-threonyl-[protein] + ATP = O-phospho-L-threonyl-[protein] + ADP + H(+)</text>
        <dbReference type="Rhea" id="RHEA:46608"/>
        <dbReference type="Rhea" id="RHEA-COMP:11060"/>
        <dbReference type="Rhea" id="RHEA-COMP:11605"/>
        <dbReference type="ChEBI" id="CHEBI:15378"/>
        <dbReference type="ChEBI" id="CHEBI:30013"/>
        <dbReference type="ChEBI" id="CHEBI:30616"/>
        <dbReference type="ChEBI" id="CHEBI:61977"/>
        <dbReference type="ChEBI" id="CHEBI:456216"/>
        <dbReference type="EC" id="2.7.11.1"/>
    </reaction>
</comment>
<keyword evidence="17" id="KW-0325">Glycoprotein</keyword>
<evidence type="ECO:0000256" key="3">
    <source>
        <dbReference type="ARBA" id="ARBA00022475"/>
    </source>
</evidence>
<evidence type="ECO:0000256" key="17">
    <source>
        <dbReference type="ARBA" id="ARBA00023180"/>
    </source>
</evidence>
<evidence type="ECO:0000256" key="2">
    <source>
        <dbReference type="ARBA" id="ARBA00012513"/>
    </source>
</evidence>
<evidence type="ECO:0000256" key="18">
    <source>
        <dbReference type="ARBA" id="ARBA00047899"/>
    </source>
</evidence>
<keyword evidence="12" id="KW-0418">Kinase</keyword>
<evidence type="ECO:0000256" key="9">
    <source>
        <dbReference type="ARBA" id="ARBA00022729"/>
    </source>
</evidence>
<dbReference type="EMBL" id="OU466858">
    <property type="protein sequence ID" value="CAH2047471.1"/>
    <property type="molecule type" value="Genomic_DNA"/>
</dbReference>
<evidence type="ECO:0000256" key="16">
    <source>
        <dbReference type="ARBA" id="ARBA00023170"/>
    </source>
</evidence>
<keyword evidence="15" id="KW-0472">Membrane</keyword>
<organism evidence="21 22">
    <name type="scientific">Thlaspi arvense</name>
    <name type="common">Field penny-cress</name>
    <dbReference type="NCBI Taxonomy" id="13288"/>
    <lineage>
        <taxon>Eukaryota</taxon>
        <taxon>Viridiplantae</taxon>
        <taxon>Streptophyta</taxon>
        <taxon>Embryophyta</taxon>
        <taxon>Tracheophyta</taxon>
        <taxon>Spermatophyta</taxon>
        <taxon>Magnoliopsida</taxon>
        <taxon>eudicotyledons</taxon>
        <taxon>Gunneridae</taxon>
        <taxon>Pentapetalae</taxon>
        <taxon>rosids</taxon>
        <taxon>malvids</taxon>
        <taxon>Brassicales</taxon>
        <taxon>Brassicaceae</taxon>
        <taxon>Thlaspideae</taxon>
        <taxon>Thlaspi</taxon>
    </lineage>
</organism>
<dbReference type="SUPFAM" id="SSF52058">
    <property type="entry name" value="L domain-like"/>
    <property type="match status" value="1"/>
</dbReference>
<dbReference type="Pfam" id="PF08263">
    <property type="entry name" value="LRRNT_2"/>
    <property type="match status" value="1"/>
</dbReference>
<evidence type="ECO:0000256" key="1">
    <source>
        <dbReference type="ARBA" id="ARBA00004251"/>
    </source>
</evidence>
<keyword evidence="4" id="KW-0723">Serine/threonine-protein kinase</keyword>
<keyword evidence="5" id="KW-0597">Phosphoprotein</keyword>
<keyword evidence="13" id="KW-0067">ATP-binding</keyword>
<keyword evidence="10" id="KW-0677">Repeat</keyword>
<dbReference type="EC" id="2.7.11.1" evidence="2"/>
<evidence type="ECO:0000256" key="14">
    <source>
        <dbReference type="ARBA" id="ARBA00022989"/>
    </source>
</evidence>
<evidence type="ECO:0000256" key="7">
    <source>
        <dbReference type="ARBA" id="ARBA00022679"/>
    </source>
</evidence>
<keyword evidence="11" id="KW-0547">Nucleotide-binding</keyword>
<dbReference type="GO" id="GO:0005524">
    <property type="term" value="F:ATP binding"/>
    <property type="evidence" value="ECO:0007669"/>
    <property type="project" value="UniProtKB-KW"/>
</dbReference>
<comment type="subcellular location">
    <subcellularLocation>
        <location evidence="1">Cell membrane</location>
        <topology evidence="1">Single-pass type I membrane protein</topology>
    </subcellularLocation>
</comment>
<keyword evidence="6" id="KW-0433">Leucine-rich repeat</keyword>
<feature type="domain" description="Leucine-rich repeat-containing N-terminal plant-type" evidence="20">
    <location>
        <begin position="39"/>
        <end position="75"/>
    </location>
</feature>
<reference evidence="21 22" key="1">
    <citation type="submission" date="2022-03" db="EMBL/GenBank/DDBJ databases">
        <authorList>
            <person name="Nunn A."/>
            <person name="Chopra R."/>
            <person name="Nunn A."/>
            <person name="Contreras Garrido A."/>
        </authorList>
    </citation>
    <scope>NUCLEOTIDE SEQUENCE [LARGE SCALE GENOMIC DNA]</scope>
</reference>
<dbReference type="GO" id="GO:0004674">
    <property type="term" value="F:protein serine/threonine kinase activity"/>
    <property type="evidence" value="ECO:0007669"/>
    <property type="project" value="UniProtKB-KW"/>
</dbReference>
<evidence type="ECO:0000256" key="15">
    <source>
        <dbReference type="ARBA" id="ARBA00023136"/>
    </source>
</evidence>
<dbReference type="FunFam" id="3.80.10.10:FF:000430">
    <property type="entry name" value="Leucine-rich repeat receptor-like protein kinase PEPR1"/>
    <property type="match status" value="1"/>
</dbReference>
<keyword evidence="9" id="KW-0732">Signal</keyword>
<dbReference type="Gene3D" id="3.80.10.10">
    <property type="entry name" value="Ribonuclease Inhibitor"/>
    <property type="match status" value="1"/>
</dbReference>
<evidence type="ECO:0000256" key="5">
    <source>
        <dbReference type="ARBA" id="ARBA00022553"/>
    </source>
</evidence>
<keyword evidence="14" id="KW-1133">Transmembrane helix</keyword>
<proteinExistence type="predicted"/>
<dbReference type="AlphaFoldDB" id="A0AAU9RTK9"/>
<sequence>MKLRGSMGGISEFKTEPRSMLCGVLFLLTLVVWTTKKLNDGQVLMELKNRGFQDSLNHLHNWNKNDKTPCNWIGVHYSSNGNNTSNLVVTYLNLSSMNLTGTLSPSIDSLHNLVYLNLTYNGLTGDIPPEIGNCSKLEVMLLNNNQFGGSIPVEIRKLSYLRSLNICNNKFSGPLPEEIGDLYNLEELVAYTNNLTSPLPRL</sequence>
<evidence type="ECO:0000256" key="13">
    <source>
        <dbReference type="ARBA" id="ARBA00022840"/>
    </source>
</evidence>
<dbReference type="PANTHER" id="PTHR48060">
    <property type="entry name" value="DNA DAMAGE-REPAIR/TOLERATION PROTEIN DRT100"/>
    <property type="match status" value="1"/>
</dbReference>
<accession>A0AAU9RTK9</accession>
<dbReference type="PANTHER" id="PTHR48060:SF21">
    <property type="entry name" value="L DOMAIN-LIKE PROTEIN"/>
    <property type="match status" value="1"/>
</dbReference>
<name>A0AAU9RTK9_THLAR</name>
<evidence type="ECO:0000313" key="21">
    <source>
        <dbReference type="EMBL" id="CAH2047471.1"/>
    </source>
</evidence>
<gene>
    <name evidence="21" type="ORF">TAV2_LOCUS7187</name>
</gene>
<keyword evidence="8" id="KW-0812">Transmembrane</keyword>
<protein>
    <recommendedName>
        <fullName evidence="2">non-specific serine/threonine protein kinase</fullName>
        <ecNumber evidence="2">2.7.11.1</ecNumber>
    </recommendedName>
</protein>
<dbReference type="GO" id="GO:0005886">
    <property type="term" value="C:plasma membrane"/>
    <property type="evidence" value="ECO:0007669"/>
    <property type="project" value="UniProtKB-SubCell"/>
</dbReference>
<evidence type="ECO:0000256" key="6">
    <source>
        <dbReference type="ARBA" id="ARBA00022614"/>
    </source>
</evidence>
<evidence type="ECO:0000256" key="8">
    <source>
        <dbReference type="ARBA" id="ARBA00022692"/>
    </source>
</evidence>
<dbReference type="Pfam" id="PF00560">
    <property type="entry name" value="LRR_1"/>
    <property type="match status" value="4"/>
</dbReference>
<keyword evidence="3" id="KW-1003">Cell membrane</keyword>
<evidence type="ECO:0000256" key="10">
    <source>
        <dbReference type="ARBA" id="ARBA00022737"/>
    </source>
</evidence>
<dbReference type="InterPro" id="IPR032675">
    <property type="entry name" value="LRR_dom_sf"/>
</dbReference>
<evidence type="ECO:0000256" key="11">
    <source>
        <dbReference type="ARBA" id="ARBA00022741"/>
    </source>
</evidence>
<evidence type="ECO:0000256" key="12">
    <source>
        <dbReference type="ARBA" id="ARBA00022777"/>
    </source>
</evidence>
<dbReference type="InterPro" id="IPR053211">
    <property type="entry name" value="DNA_repair-toleration"/>
</dbReference>
<evidence type="ECO:0000259" key="20">
    <source>
        <dbReference type="Pfam" id="PF08263"/>
    </source>
</evidence>
<evidence type="ECO:0000313" key="22">
    <source>
        <dbReference type="Proteomes" id="UP000836841"/>
    </source>
</evidence>
<keyword evidence="7" id="KW-0808">Transferase</keyword>
<keyword evidence="22" id="KW-1185">Reference proteome</keyword>
<keyword evidence="16" id="KW-0675">Receptor</keyword>
<dbReference type="Proteomes" id="UP000836841">
    <property type="component" value="Chromosome 2"/>
</dbReference>